<evidence type="ECO:0000256" key="1">
    <source>
        <dbReference type="SAM" id="MobiDB-lite"/>
    </source>
</evidence>
<organism evidence="2 3">
    <name type="scientific">Corchorus capsularis</name>
    <name type="common">Jute</name>
    <dbReference type="NCBI Taxonomy" id="210143"/>
    <lineage>
        <taxon>Eukaryota</taxon>
        <taxon>Viridiplantae</taxon>
        <taxon>Streptophyta</taxon>
        <taxon>Embryophyta</taxon>
        <taxon>Tracheophyta</taxon>
        <taxon>Spermatophyta</taxon>
        <taxon>Magnoliopsida</taxon>
        <taxon>eudicotyledons</taxon>
        <taxon>Gunneridae</taxon>
        <taxon>Pentapetalae</taxon>
        <taxon>rosids</taxon>
        <taxon>malvids</taxon>
        <taxon>Malvales</taxon>
        <taxon>Malvaceae</taxon>
        <taxon>Grewioideae</taxon>
        <taxon>Apeibeae</taxon>
        <taxon>Corchorus</taxon>
    </lineage>
</organism>
<accession>A0A1R3J5R3</accession>
<sequence length="44" mass="5128">MGTEEMTIREIKKREMGPNPKQKIQKLKKDQTRYPKAKGPKAQS</sequence>
<feature type="compositionally biased region" description="Basic residues" evidence="1">
    <location>
        <begin position="35"/>
        <end position="44"/>
    </location>
</feature>
<protein>
    <submittedName>
        <fullName evidence="2">Uncharacterized protein</fullName>
    </submittedName>
</protein>
<dbReference type="EMBL" id="AWWV01008494">
    <property type="protein sequence ID" value="OMO90161.1"/>
    <property type="molecule type" value="Genomic_DNA"/>
</dbReference>
<gene>
    <name evidence="2" type="ORF">CCACVL1_07504</name>
</gene>
<dbReference type="Proteomes" id="UP000188268">
    <property type="component" value="Unassembled WGS sequence"/>
</dbReference>
<keyword evidence="3" id="KW-1185">Reference proteome</keyword>
<feature type="region of interest" description="Disordered" evidence="1">
    <location>
        <begin position="1"/>
        <end position="44"/>
    </location>
</feature>
<dbReference type="AlphaFoldDB" id="A0A1R3J5R3"/>
<evidence type="ECO:0000313" key="2">
    <source>
        <dbReference type="EMBL" id="OMO90161.1"/>
    </source>
</evidence>
<name>A0A1R3J5R3_COCAP</name>
<evidence type="ECO:0000313" key="3">
    <source>
        <dbReference type="Proteomes" id="UP000188268"/>
    </source>
</evidence>
<reference evidence="2 3" key="1">
    <citation type="submission" date="2013-09" db="EMBL/GenBank/DDBJ databases">
        <title>Corchorus capsularis genome sequencing.</title>
        <authorList>
            <person name="Alam M."/>
            <person name="Haque M.S."/>
            <person name="Islam M.S."/>
            <person name="Emdad E.M."/>
            <person name="Islam M.M."/>
            <person name="Ahmed B."/>
            <person name="Halim A."/>
            <person name="Hossen Q.M.M."/>
            <person name="Hossain M.Z."/>
            <person name="Ahmed R."/>
            <person name="Khan M.M."/>
            <person name="Islam R."/>
            <person name="Rashid M.M."/>
            <person name="Khan S.A."/>
            <person name="Rahman M.S."/>
            <person name="Alam M."/>
        </authorList>
    </citation>
    <scope>NUCLEOTIDE SEQUENCE [LARGE SCALE GENOMIC DNA]</scope>
    <source>
        <strain evidence="3">cv. CVL-1</strain>
        <tissue evidence="2">Whole seedling</tissue>
    </source>
</reference>
<feature type="compositionally biased region" description="Basic and acidic residues" evidence="1">
    <location>
        <begin position="1"/>
        <end position="16"/>
    </location>
</feature>
<comment type="caution">
    <text evidence="2">The sequence shown here is derived from an EMBL/GenBank/DDBJ whole genome shotgun (WGS) entry which is preliminary data.</text>
</comment>
<dbReference type="Gramene" id="OMO90161">
    <property type="protein sequence ID" value="OMO90161"/>
    <property type="gene ID" value="CCACVL1_07504"/>
</dbReference>
<proteinExistence type="predicted"/>